<dbReference type="AlphaFoldDB" id="A0A9P4Q6T8"/>
<reference evidence="2" key="1">
    <citation type="journal article" date="2020" name="Stud. Mycol.">
        <title>101 Dothideomycetes genomes: a test case for predicting lifestyles and emergence of pathogens.</title>
        <authorList>
            <person name="Haridas S."/>
            <person name="Albert R."/>
            <person name="Binder M."/>
            <person name="Bloem J."/>
            <person name="Labutti K."/>
            <person name="Salamov A."/>
            <person name="Andreopoulos B."/>
            <person name="Baker S."/>
            <person name="Barry K."/>
            <person name="Bills G."/>
            <person name="Bluhm B."/>
            <person name="Cannon C."/>
            <person name="Castanera R."/>
            <person name="Culley D."/>
            <person name="Daum C."/>
            <person name="Ezra D."/>
            <person name="Gonzalez J."/>
            <person name="Henrissat B."/>
            <person name="Kuo A."/>
            <person name="Liang C."/>
            <person name="Lipzen A."/>
            <person name="Lutzoni F."/>
            <person name="Magnuson J."/>
            <person name="Mondo S."/>
            <person name="Nolan M."/>
            <person name="Ohm R."/>
            <person name="Pangilinan J."/>
            <person name="Park H.-J."/>
            <person name="Ramirez L."/>
            <person name="Alfaro M."/>
            <person name="Sun H."/>
            <person name="Tritt A."/>
            <person name="Yoshinaga Y."/>
            <person name="Zwiers L.-H."/>
            <person name="Turgeon B."/>
            <person name="Goodwin S."/>
            <person name="Spatafora J."/>
            <person name="Crous P."/>
            <person name="Grigoriev I."/>
        </authorList>
    </citation>
    <scope>NUCLEOTIDE SEQUENCE</scope>
    <source>
        <strain evidence="2">CBS 116435</strain>
    </source>
</reference>
<organism evidence="2 3">
    <name type="scientific">Polychaeton citri CBS 116435</name>
    <dbReference type="NCBI Taxonomy" id="1314669"/>
    <lineage>
        <taxon>Eukaryota</taxon>
        <taxon>Fungi</taxon>
        <taxon>Dikarya</taxon>
        <taxon>Ascomycota</taxon>
        <taxon>Pezizomycotina</taxon>
        <taxon>Dothideomycetes</taxon>
        <taxon>Dothideomycetidae</taxon>
        <taxon>Capnodiales</taxon>
        <taxon>Capnodiaceae</taxon>
        <taxon>Polychaeton</taxon>
    </lineage>
</organism>
<dbReference type="Proteomes" id="UP000799441">
    <property type="component" value="Unassembled WGS sequence"/>
</dbReference>
<evidence type="ECO:0000256" key="1">
    <source>
        <dbReference type="SAM" id="MobiDB-lite"/>
    </source>
</evidence>
<evidence type="ECO:0000313" key="2">
    <source>
        <dbReference type="EMBL" id="KAF2721682.1"/>
    </source>
</evidence>
<proteinExistence type="predicted"/>
<keyword evidence="3" id="KW-1185">Reference proteome</keyword>
<gene>
    <name evidence="2" type="ORF">K431DRAFT_66146</name>
</gene>
<accession>A0A9P4Q6T8</accession>
<feature type="region of interest" description="Disordered" evidence="1">
    <location>
        <begin position="31"/>
        <end position="50"/>
    </location>
</feature>
<protein>
    <submittedName>
        <fullName evidence="2">Uncharacterized protein</fullName>
    </submittedName>
</protein>
<sequence length="158" mass="17867">MEELRPCIEQGVGAVRAPGRWGICWQRGSPPNRRAHHMHSYAQRPRESQRLPTPSAISIQRAGYALVWETNGESLERLDIRNLRRQICTVDSELHIFANPGGVGKPPCMAYEALEALRYGPWWVSVRWATPFLHYQILHSASSQPRLVANDVCTTVLG</sequence>
<comment type="caution">
    <text evidence="2">The sequence shown here is derived from an EMBL/GenBank/DDBJ whole genome shotgun (WGS) entry which is preliminary data.</text>
</comment>
<evidence type="ECO:0000313" key="3">
    <source>
        <dbReference type="Proteomes" id="UP000799441"/>
    </source>
</evidence>
<dbReference type="EMBL" id="MU003788">
    <property type="protein sequence ID" value="KAF2721682.1"/>
    <property type="molecule type" value="Genomic_DNA"/>
</dbReference>
<name>A0A9P4Q6T8_9PEZI</name>